<feature type="region of interest" description="Disordered" evidence="1">
    <location>
        <begin position="84"/>
        <end position="105"/>
    </location>
</feature>
<name>A0A5B7EYU9_PORTR</name>
<comment type="caution">
    <text evidence="2">The sequence shown here is derived from an EMBL/GenBank/DDBJ whole genome shotgun (WGS) entry which is preliminary data.</text>
</comment>
<dbReference type="Proteomes" id="UP000324222">
    <property type="component" value="Unassembled WGS sequence"/>
</dbReference>
<sequence length="123" mass="13187">MPVCLHNYDLPAMLPLEVPRPDEKYLRSLHANTIILHGTAGSEYEYGVTTRTRNTALPGLALPCPDLPSVSLFCPVKPSLTKLSPAQTRAAQPRPEQPSPAIAAPGTHLSLSTQLELAAINPT</sequence>
<evidence type="ECO:0000256" key="1">
    <source>
        <dbReference type="SAM" id="MobiDB-lite"/>
    </source>
</evidence>
<evidence type="ECO:0000313" key="2">
    <source>
        <dbReference type="EMBL" id="MPC38377.1"/>
    </source>
</evidence>
<accession>A0A5B7EYU9</accession>
<dbReference type="AlphaFoldDB" id="A0A5B7EYU9"/>
<dbReference type="EMBL" id="VSRR010004051">
    <property type="protein sequence ID" value="MPC38377.1"/>
    <property type="molecule type" value="Genomic_DNA"/>
</dbReference>
<gene>
    <name evidence="2" type="ORF">E2C01_031883</name>
</gene>
<reference evidence="2 3" key="1">
    <citation type="submission" date="2019-05" db="EMBL/GenBank/DDBJ databases">
        <title>Another draft genome of Portunus trituberculatus and its Hox gene families provides insights of decapod evolution.</title>
        <authorList>
            <person name="Jeong J.-H."/>
            <person name="Song I."/>
            <person name="Kim S."/>
            <person name="Choi T."/>
            <person name="Kim D."/>
            <person name="Ryu S."/>
            <person name="Kim W."/>
        </authorList>
    </citation>
    <scope>NUCLEOTIDE SEQUENCE [LARGE SCALE GENOMIC DNA]</scope>
    <source>
        <tissue evidence="2">Muscle</tissue>
    </source>
</reference>
<proteinExistence type="predicted"/>
<protein>
    <submittedName>
        <fullName evidence="2">Uncharacterized protein</fullName>
    </submittedName>
</protein>
<keyword evidence="3" id="KW-1185">Reference proteome</keyword>
<organism evidence="2 3">
    <name type="scientific">Portunus trituberculatus</name>
    <name type="common">Swimming crab</name>
    <name type="synonym">Neptunus trituberculatus</name>
    <dbReference type="NCBI Taxonomy" id="210409"/>
    <lineage>
        <taxon>Eukaryota</taxon>
        <taxon>Metazoa</taxon>
        <taxon>Ecdysozoa</taxon>
        <taxon>Arthropoda</taxon>
        <taxon>Crustacea</taxon>
        <taxon>Multicrustacea</taxon>
        <taxon>Malacostraca</taxon>
        <taxon>Eumalacostraca</taxon>
        <taxon>Eucarida</taxon>
        <taxon>Decapoda</taxon>
        <taxon>Pleocyemata</taxon>
        <taxon>Brachyura</taxon>
        <taxon>Eubrachyura</taxon>
        <taxon>Portunoidea</taxon>
        <taxon>Portunidae</taxon>
        <taxon>Portuninae</taxon>
        <taxon>Portunus</taxon>
    </lineage>
</organism>
<evidence type="ECO:0000313" key="3">
    <source>
        <dbReference type="Proteomes" id="UP000324222"/>
    </source>
</evidence>